<organism evidence="1">
    <name type="scientific">marine metagenome</name>
    <dbReference type="NCBI Taxonomy" id="408172"/>
    <lineage>
        <taxon>unclassified sequences</taxon>
        <taxon>metagenomes</taxon>
        <taxon>ecological metagenomes</taxon>
    </lineage>
</organism>
<name>A0A382NQS8_9ZZZZ</name>
<accession>A0A382NQS8</accession>
<dbReference type="EMBL" id="UINC01102147">
    <property type="protein sequence ID" value="SVC63534.1"/>
    <property type="molecule type" value="Genomic_DNA"/>
</dbReference>
<dbReference type="InterPro" id="IPR019734">
    <property type="entry name" value="TPR_rpt"/>
</dbReference>
<feature type="non-terminal residue" evidence="1">
    <location>
        <position position="100"/>
    </location>
</feature>
<dbReference type="AlphaFoldDB" id="A0A382NQS8"/>
<dbReference type="Gene3D" id="1.25.40.10">
    <property type="entry name" value="Tetratricopeptide repeat domain"/>
    <property type="match status" value="1"/>
</dbReference>
<proteinExistence type="predicted"/>
<evidence type="ECO:0000313" key="1">
    <source>
        <dbReference type="EMBL" id="SVC63534.1"/>
    </source>
</evidence>
<gene>
    <name evidence="1" type="ORF">METZ01_LOCUS316388</name>
</gene>
<sequence length="100" mass="11523">MESQGKYHDALNTYIESLSLYPKHYDLRKAIGRMYRFLGDYNKSIDIFKQLLLPSPISGELNFEIAKSYYGGGSRKKALEHLKTTLDVWKNADATYKPSI</sequence>
<protein>
    <submittedName>
        <fullName evidence="1">Uncharacterized protein</fullName>
    </submittedName>
</protein>
<dbReference type="SUPFAM" id="SSF48452">
    <property type="entry name" value="TPR-like"/>
    <property type="match status" value="1"/>
</dbReference>
<dbReference type="Pfam" id="PF13176">
    <property type="entry name" value="TPR_7"/>
    <property type="match status" value="1"/>
</dbReference>
<dbReference type="InterPro" id="IPR011990">
    <property type="entry name" value="TPR-like_helical_dom_sf"/>
</dbReference>
<reference evidence="1" key="1">
    <citation type="submission" date="2018-05" db="EMBL/GenBank/DDBJ databases">
        <authorList>
            <person name="Lanie J.A."/>
            <person name="Ng W.-L."/>
            <person name="Kazmierczak K.M."/>
            <person name="Andrzejewski T.M."/>
            <person name="Davidsen T.M."/>
            <person name="Wayne K.J."/>
            <person name="Tettelin H."/>
            <person name="Glass J.I."/>
            <person name="Rusch D."/>
            <person name="Podicherti R."/>
            <person name="Tsui H.-C.T."/>
            <person name="Winkler M.E."/>
        </authorList>
    </citation>
    <scope>NUCLEOTIDE SEQUENCE</scope>
</reference>